<dbReference type="PROSITE" id="PS50404">
    <property type="entry name" value="GST_NTER"/>
    <property type="match status" value="1"/>
</dbReference>
<dbReference type="EMBL" id="MTBD01000036">
    <property type="protein sequence ID" value="PRP68993.1"/>
    <property type="molecule type" value="Genomic_DNA"/>
</dbReference>
<organism evidence="3 4">
    <name type="scientific">Chromobacterium amazonense</name>
    <dbReference type="NCBI Taxonomy" id="1382803"/>
    <lineage>
        <taxon>Bacteria</taxon>
        <taxon>Pseudomonadati</taxon>
        <taxon>Pseudomonadota</taxon>
        <taxon>Betaproteobacteria</taxon>
        <taxon>Neisseriales</taxon>
        <taxon>Chromobacteriaceae</taxon>
        <taxon>Chromobacterium</taxon>
    </lineage>
</organism>
<dbReference type="InterPro" id="IPR004045">
    <property type="entry name" value="Glutathione_S-Trfase_N"/>
</dbReference>
<dbReference type="PROSITE" id="PS50405">
    <property type="entry name" value="GST_CTER"/>
    <property type="match status" value="1"/>
</dbReference>
<name>A0A1S1XCZ6_9NEIS</name>
<dbReference type="AlphaFoldDB" id="A0A1S1XCZ6"/>
<dbReference type="InterPro" id="IPR050983">
    <property type="entry name" value="GST_Omega/HSP26"/>
</dbReference>
<evidence type="ECO:0000259" key="1">
    <source>
        <dbReference type="PROSITE" id="PS50404"/>
    </source>
</evidence>
<evidence type="ECO:0000313" key="3">
    <source>
        <dbReference type="EMBL" id="PRP68993.1"/>
    </source>
</evidence>
<dbReference type="RefSeq" id="WP_043627445.1">
    <property type="nucleotide sequence ID" value="NZ_CAWMOE010000004.1"/>
</dbReference>
<dbReference type="SFLD" id="SFLDG00358">
    <property type="entry name" value="Main_(cytGST)"/>
    <property type="match status" value="1"/>
</dbReference>
<accession>A0A1S1XCZ6</accession>
<dbReference type="SUPFAM" id="SSF52833">
    <property type="entry name" value="Thioredoxin-like"/>
    <property type="match status" value="1"/>
</dbReference>
<proteinExistence type="predicted"/>
<dbReference type="Pfam" id="PF13417">
    <property type="entry name" value="GST_N_3"/>
    <property type="match status" value="1"/>
</dbReference>
<dbReference type="InterPro" id="IPR010987">
    <property type="entry name" value="Glutathione-S-Trfase_C-like"/>
</dbReference>
<dbReference type="OrthoDB" id="5242791at2"/>
<evidence type="ECO:0000313" key="4">
    <source>
        <dbReference type="Proteomes" id="UP000239469"/>
    </source>
</evidence>
<comment type="caution">
    <text evidence="3">The sequence shown here is derived from an EMBL/GenBank/DDBJ whole genome shotgun (WGS) entry which is preliminary data.</text>
</comment>
<dbReference type="Gene3D" id="1.20.1050.10">
    <property type="match status" value="1"/>
</dbReference>
<dbReference type="CDD" id="cd00570">
    <property type="entry name" value="GST_N_family"/>
    <property type="match status" value="1"/>
</dbReference>
<protein>
    <submittedName>
        <fullName evidence="3">Glutathione transferase</fullName>
    </submittedName>
</protein>
<dbReference type="PANTHER" id="PTHR43968:SF6">
    <property type="entry name" value="GLUTATHIONE S-TRANSFERASE OMEGA"/>
    <property type="match status" value="1"/>
</dbReference>
<evidence type="ECO:0000259" key="2">
    <source>
        <dbReference type="PROSITE" id="PS50405"/>
    </source>
</evidence>
<dbReference type="Pfam" id="PF00043">
    <property type="entry name" value="GST_C"/>
    <property type="match status" value="1"/>
</dbReference>
<feature type="domain" description="GST N-terminal" evidence="1">
    <location>
        <begin position="1"/>
        <end position="77"/>
    </location>
</feature>
<dbReference type="GO" id="GO:0005737">
    <property type="term" value="C:cytoplasm"/>
    <property type="evidence" value="ECO:0007669"/>
    <property type="project" value="TreeGrafter"/>
</dbReference>
<dbReference type="InterPro" id="IPR004046">
    <property type="entry name" value="GST_C"/>
</dbReference>
<reference evidence="3 4" key="1">
    <citation type="submission" date="2017-01" db="EMBL/GenBank/DDBJ databases">
        <title>New insights into the genetic diversity of Chromobacterium isolated from tropical freshwater lake.</title>
        <authorList>
            <person name="Santos A.B."/>
            <person name="Nascimento A.M."/>
            <person name="Da Silva P.C."/>
        </authorList>
    </citation>
    <scope>NUCLEOTIDE SEQUENCE [LARGE SCALE GENOMIC DNA]</scope>
    <source>
        <strain evidence="3 4">56AF</strain>
    </source>
</reference>
<keyword evidence="3" id="KW-0808">Transferase</keyword>
<dbReference type="GO" id="GO:0016740">
    <property type="term" value="F:transferase activity"/>
    <property type="evidence" value="ECO:0007669"/>
    <property type="project" value="UniProtKB-KW"/>
</dbReference>
<sequence>MIKLHGLSLSPYYNKVKIALLEKGVNFQEVLTPPSQEDWLLEKSPMGKIPFVEINGHPLAESTVILEWLEDAYPTASLLPPTPNGRALARELMTMLELYVMRPAAPLIGHMMKGSQPSAEQAEEIRQALARGISAVAQLARQAPWLAGEDFSFADLSAAGILPTVGRLSQTFLGEDMTLRLSGCADYLQRLGQRPSVARVWADRDAALAAYMARRE</sequence>
<feature type="domain" description="GST C-terminal" evidence="2">
    <location>
        <begin position="82"/>
        <end position="216"/>
    </location>
</feature>
<dbReference type="SFLD" id="SFLDS00019">
    <property type="entry name" value="Glutathione_Transferase_(cytos"/>
    <property type="match status" value="1"/>
</dbReference>
<dbReference type="PANTHER" id="PTHR43968">
    <property type="match status" value="1"/>
</dbReference>
<dbReference type="Gene3D" id="3.40.30.10">
    <property type="entry name" value="Glutaredoxin"/>
    <property type="match status" value="1"/>
</dbReference>
<dbReference type="InterPro" id="IPR036282">
    <property type="entry name" value="Glutathione-S-Trfase_C_sf"/>
</dbReference>
<dbReference type="Proteomes" id="UP000239469">
    <property type="component" value="Unassembled WGS sequence"/>
</dbReference>
<dbReference type="SUPFAM" id="SSF47616">
    <property type="entry name" value="GST C-terminal domain-like"/>
    <property type="match status" value="1"/>
</dbReference>
<dbReference type="InterPro" id="IPR040079">
    <property type="entry name" value="Glutathione_S-Trfase"/>
</dbReference>
<dbReference type="InterPro" id="IPR036249">
    <property type="entry name" value="Thioredoxin-like_sf"/>
</dbReference>
<gene>
    <name evidence="3" type="ORF">BUE93_19835</name>
</gene>